<keyword evidence="1" id="KW-0472">Membrane</keyword>
<feature type="transmembrane region" description="Helical" evidence="1">
    <location>
        <begin position="23"/>
        <end position="44"/>
    </location>
</feature>
<keyword evidence="3" id="KW-1185">Reference proteome</keyword>
<evidence type="ECO:0000313" key="2">
    <source>
        <dbReference type="EMBL" id="MBO0342662.1"/>
    </source>
</evidence>
<organism evidence="2 3">
    <name type="scientific">Flagellimonas profundi</name>
    <dbReference type="NCBI Taxonomy" id="2915620"/>
    <lineage>
        <taxon>Bacteria</taxon>
        <taxon>Pseudomonadati</taxon>
        <taxon>Bacteroidota</taxon>
        <taxon>Flavobacteriia</taxon>
        <taxon>Flavobacteriales</taxon>
        <taxon>Flavobacteriaceae</taxon>
        <taxon>Flagellimonas</taxon>
    </lineage>
</organism>
<sequence length="181" mass="21366">MTAKTIHEIDKTRRLKLTAGQKFWHYFLAIGFVAVGLISFYLFLESKYDENYIRARTGNQILGSVIFWISLALVVFIIKKRRLRFRQIDVSLSENEFKEKMQLIAEKENWTLSNNNKRFAIFYNGSMWTWGLKMTVLRFEKYILANSICDLDSRVSILNENERNIKKLERGLKKARGKQGL</sequence>
<name>A0ABS3FHK4_9FLAO</name>
<protein>
    <submittedName>
        <fullName evidence="2">Uncharacterized protein</fullName>
    </submittedName>
</protein>
<feature type="transmembrane region" description="Helical" evidence="1">
    <location>
        <begin position="60"/>
        <end position="78"/>
    </location>
</feature>
<accession>A0ABS3FHK4</accession>
<evidence type="ECO:0000313" key="3">
    <source>
        <dbReference type="Proteomes" id="UP000664807"/>
    </source>
</evidence>
<keyword evidence="1" id="KW-0812">Transmembrane</keyword>
<keyword evidence="1" id="KW-1133">Transmembrane helix</keyword>
<dbReference type="RefSeq" id="WP_207029648.1">
    <property type="nucleotide sequence ID" value="NZ_JAFLNM010000003.1"/>
</dbReference>
<proteinExistence type="predicted"/>
<dbReference type="EMBL" id="JAFLNM010000003">
    <property type="protein sequence ID" value="MBO0342662.1"/>
    <property type="molecule type" value="Genomic_DNA"/>
</dbReference>
<reference evidence="2 3" key="1">
    <citation type="submission" date="2021-03" db="EMBL/GenBank/DDBJ databases">
        <title>Muricauda lutimaris sp. nov. and Muricauda ruestringensis sp. nov, two marine members of the Flavobacteriaceae isolated from deep sea sediments of Western Pacific.</title>
        <authorList>
            <person name="Zhao S."/>
            <person name="Liu R."/>
        </authorList>
    </citation>
    <scope>NUCLEOTIDE SEQUENCE [LARGE SCALE GENOMIC DNA]</scope>
    <source>
        <strain evidence="2 3">BC31-3-A3</strain>
    </source>
</reference>
<comment type="caution">
    <text evidence="2">The sequence shown here is derived from an EMBL/GenBank/DDBJ whole genome shotgun (WGS) entry which is preliminary data.</text>
</comment>
<gene>
    <name evidence="2" type="ORF">J0654_13465</name>
</gene>
<dbReference type="Proteomes" id="UP000664807">
    <property type="component" value="Unassembled WGS sequence"/>
</dbReference>
<evidence type="ECO:0000256" key="1">
    <source>
        <dbReference type="SAM" id="Phobius"/>
    </source>
</evidence>